<dbReference type="SUPFAM" id="SSF56935">
    <property type="entry name" value="Porins"/>
    <property type="match status" value="1"/>
</dbReference>
<protein>
    <recommendedName>
        <fullName evidence="8">Secretin/TonB short N-terminal domain-containing protein</fullName>
    </recommendedName>
</protein>
<evidence type="ECO:0000256" key="3">
    <source>
        <dbReference type="ARBA" id="ARBA00022452"/>
    </source>
</evidence>
<evidence type="ECO:0000313" key="9">
    <source>
        <dbReference type="EMBL" id="RKF31977.1"/>
    </source>
</evidence>
<dbReference type="Proteomes" id="UP000286402">
    <property type="component" value="Unassembled WGS sequence"/>
</dbReference>
<dbReference type="InterPro" id="IPR036942">
    <property type="entry name" value="Beta-barrel_TonB_sf"/>
</dbReference>
<dbReference type="InterPro" id="IPR037066">
    <property type="entry name" value="Plug_dom_sf"/>
</dbReference>
<name>A0A420FGA0_9SPHI</name>
<keyword evidence="3 7" id="KW-1134">Transmembrane beta strand</keyword>
<evidence type="ECO:0000313" key="10">
    <source>
        <dbReference type="Proteomes" id="UP000286402"/>
    </source>
</evidence>
<comment type="subcellular location">
    <subcellularLocation>
        <location evidence="1 7">Cell outer membrane</location>
        <topology evidence="1 7">Multi-pass membrane protein</topology>
    </subcellularLocation>
</comment>
<evidence type="ECO:0000256" key="1">
    <source>
        <dbReference type="ARBA" id="ARBA00004571"/>
    </source>
</evidence>
<dbReference type="PROSITE" id="PS52016">
    <property type="entry name" value="TONB_DEPENDENT_REC_3"/>
    <property type="match status" value="1"/>
</dbReference>
<dbReference type="EMBL" id="MCAQ01000028">
    <property type="protein sequence ID" value="RKF31977.1"/>
    <property type="molecule type" value="Genomic_DNA"/>
</dbReference>
<reference evidence="9 10" key="1">
    <citation type="submission" date="2016-07" db="EMBL/GenBank/DDBJ databases">
        <title>Genome analysis of Sphingobacterium siyangense T12B17.</title>
        <authorList>
            <person name="Xu D."/>
            <person name="Su Y."/>
            <person name="Zheng S."/>
        </authorList>
    </citation>
    <scope>NUCLEOTIDE SEQUENCE [LARGE SCALE GENOMIC DNA]</scope>
    <source>
        <strain evidence="9 10">T12B17</strain>
    </source>
</reference>
<dbReference type="InterPro" id="IPR023997">
    <property type="entry name" value="TonB-dep_OMP_SusC/RagA_CS"/>
</dbReference>
<dbReference type="InterPro" id="IPR039426">
    <property type="entry name" value="TonB-dep_rcpt-like"/>
</dbReference>
<keyword evidence="2 7" id="KW-0813">Transport</keyword>
<dbReference type="Gene3D" id="3.55.50.30">
    <property type="match status" value="1"/>
</dbReference>
<comment type="caution">
    <text evidence="9">The sequence shown here is derived from an EMBL/GenBank/DDBJ whole genome shotgun (WGS) entry which is preliminary data.</text>
</comment>
<keyword evidence="5 7" id="KW-0472">Membrane</keyword>
<dbReference type="AlphaFoldDB" id="A0A420FGA0"/>
<dbReference type="NCBIfam" id="TIGR04057">
    <property type="entry name" value="SusC_RagA_signa"/>
    <property type="match status" value="1"/>
</dbReference>
<feature type="domain" description="Secretin/TonB short N-terminal" evidence="8">
    <location>
        <begin position="46"/>
        <end position="97"/>
    </location>
</feature>
<comment type="similarity">
    <text evidence="7">Belongs to the TonB-dependent receptor family.</text>
</comment>
<dbReference type="GO" id="GO:0009279">
    <property type="term" value="C:cell outer membrane"/>
    <property type="evidence" value="ECO:0007669"/>
    <property type="project" value="UniProtKB-SubCell"/>
</dbReference>
<dbReference type="InterPro" id="IPR011662">
    <property type="entry name" value="Secretin/TonB_short_N"/>
</dbReference>
<keyword evidence="10" id="KW-1185">Reference proteome</keyword>
<dbReference type="SMART" id="SM00965">
    <property type="entry name" value="STN"/>
    <property type="match status" value="1"/>
</dbReference>
<dbReference type="Pfam" id="PF07660">
    <property type="entry name" value="STN"/>
    <property type="match status" value="1"/>
</dbReference>
<gene>
    <name evidence="9" type="ORF">BCY89_17050</name>
</gene>
<dbReference type="InterPro" id="IPR012910">
    <property type="entry name" value="Plug_dom"/>
</dbReference>
<evidence type="ECO:0000256" key="5">
    <source>
        <dbReference type="ARBA" id="ARBA00023136"/>
    </source>
</evidence>
<dbReference type="SUPFAM" id="SSF49464">
    <property type="entry name" value="Carboxypeptidase regulatory domain-like"/>
    <property type="match status" value="1"/>
</dbReference>
<dbReference type="Gene3D" id="2.60.40.1120">
    <property type="entry name" value="Carboxypeptidase-like, regulatory domain"/>
    <property type="match status" value="1"/>
</dbReference>
<dbReference type="Pfam" id="PF07715">
    <property type="entry name" value="Plug"/>
    <property type="match status" value="1"/>
</dbReference>
<dbReference type="Pfam" id="PF13715">
    <property type="entry name" value="CarbopepD_reg_2"/>
    <property type="match status" value="1"/>
</dbReference>
<evidence type="ECO:0000256" key="6">
    <source>
        <dbReference type="ARBA" id="ARBA00023237"/>
    </source>
</evidence>
<evidence type="ECO:0000256" key="2">
    <source>
        <dbReference type="ARBA" id="ARBA00022448"/>
    </source>
</evidence>
<organism evidence="9 10">
    <name type="scientific">Sphingobacterium siyangense</name>
    <dbReference type="NCBI Taxonomy" id="459529"/>
    <lineage>
        <taxon>Bacteria</taxon>
        <taxon>Pseudomonadati</taxon>
        <taxon>Bacteroidota</taxon>
        <taxon>Sphingobacteriia</taxon>
        <taxon>Sphingobacteriales</taxon>
        <taxon>Sphingobacteriaceae</taxon>
        <taxon>Sphingobacterium</taxon>
    </lineage>
</organism>
<keyword evidence="4 7" id="KW-0812">Transmembrane</keyword>
<dbReference type="NCBIfam" id="TIGR04056">
    <property type="entry name" value="OMP_RagA_SusC"/>
    <property type="match status" value="1"/>
</dbReference>
<dbReference type="InterPro" id="IPR023996">
    <property type="entry name" value="TonB-dep_OMP_SusC/RagA"/>
</dbReference>
<evidence type="ECO:0000256" key="7">
    <source>
        <dbReference type="PROSITE-ProRule" id="PRU01360"/>
    </source>
</evidence>
<keyword evidence="6 7" id="KW-0998">Cell outer membrane</keyword>
<dbReference type="Gene3D" id="2.40.170.20">
    <property type="entry name" value="TonB-dependent receptor, beta-barrel domain"/>
    <property type="match status" value="1"/>
</dbReference>
<evidence type="ECO:0000256" key="4">
    <source>
        <dbReference type="ARBA" id="ARBA00022692"/>
    </source>
</evidence>
<evidence type="ECO:0000259" key="8">
    <source>
        <dbReference type="SMART" id="SM00965"/>
    </source>
</evidence>
<dbReference type="InterPro" id="IPR008969">
    <property type="entry name" value="CarboxyPept-like_regulatory"/>
</dbReference>
<dbReference type="Gene3D" id="2.170.130.10">
    <property type="entry name" value="TonB-dependent receptor, plug domain"/>
    <property type="match status" value="1"/>
</dbReference>
<proteinExistence type="inferred from homology"/>
<sequence>MRLAAYLVLGTSLQLSANTYAQKVNLKFEKSSLETVFKEIRKQSGYSFLYNNELLKKAQKITVYLSNANVEQALDILLKDQPLEYRINGKIISLVPKASPIRSTANPSFTTTVQRKLNGYVRNEKGEPLQNATVSLKGTLVSTSTNSSGYFELSNTPAKGSLLISYVGYQTQEVSIAADLDNIKLVRETKALAEVVVSTGFQTINAERATGSFGRVSQEQIEKPSTNIAQRIIGTTAGVQATLDVDGNPRFEIRGQTSLNIRDAAGNLTANASPLVVVDGFAIQGDFKSINPNDVESINILKDAAAASIWGARAANGVIVIVTKKARQGTPLRVDFQAFTRIGQKFDLSYVNPLASSKETIDYEKMAFNKWSAVENSGSLESNYDKAWSQGLVALSENHLGFLSDTERDAQLARLSTLDNRQQIKDLLLAAPLSQQYNLSMQGSSGRMNNLFSLMHERNQSNFQETKNQKYMLNYRTSVNLFSWLDFNASTMLQYNNYDKNGVTLADIQGLSPYDMLTNADGSFTNISQYYWPLIERSVPMNKFPYADWTYNPAREIHARNKNSKELNARFMGGLTFKLMKGLSFDTKLQYELFNTNNRYRYNEDSFYVRKKVNEATSWDTKTGTLVPNLPKGGIIEQPLGSPSEWNQVRVHAYSFRNQVNFNRTFNGKHEINAIAGSEISNQVSEQFYHPTVFGYNDATLTVGSFPNGPGGTFAPIKDWMGKNQTFTYSNAFGYRTERFFSLYGNAAYTYLNKYTLSGSIRTDASNMITDDPAYRYAPFWSLGGSYQIKRENFMQAVNWLDKLNLRLTYGFNGNVDRSTSFRPLVALGTLPNIYTNDNTARISSYGNPSLRWERTGTWNAGIDYSLWQGKLYGKIDVYNKQGKDLIAELSIPAVNGVTKQKLNNAEINNSGIELEFGTTLPLKGSNITWRGNLNFSYNKNKVTKLFVANYVAYDLYGYGQNYGAYVQGYDANSMWMFDYAGVYNKQPMVNGANGDRYDFGAWSPGDGRDYLLNVGTRVAPYTLGFSNTFDIYDFSLSFILTGKLGHVFKTLPFDYPAVGYDRLLPNKKLTDVINGDPNQIVPLPLNDIEPRYYFWDRYTQYLSYLSANASHLRMQEVNASYRLPTKKWSILKKSDAMVYIQGNDLFTVLFNKQGEDPEFPLGTMKPRPRFTFGFKVGF</sequence>
<accession>A0A420FGA0</accession>